<gene>
    <name evidence="9" type="ORF">JCM31826_08690</name>
</gene>
<feature type="transmembrane region" description="Helical" evidence="6">
    <location>
        <begin position="227"/>
        <end position="250"/>
    </location>
</feature>
<evidence type="ECO:0000256" key="4">
    <source>
        <dbReference type="ARBA" id="ARBA00022989"/>
    </source>
</evidence>
<dbReference type="InterPro" id="IPR052027">
    <property type="entry name" value="PspC"/>
</dbReference>
<keyword evidence="5 6" id="KW-0472">Membrane</keyword>
<keyword evidence="2" id="KW-1003">Cell membrane</keyword>
<sequence>MKKTRTTQIARVPFTMSLEAYETLSLYLENLKKVIHPEYQEETLKDIELRIAELLNQKNQSNQIIEKELIDEIVKIIGKPDEFLEQNEISSASSEHYKFKKKLFRDPDNNLLGGIAAGLSHYLSVHRSVLRILFILLTFYKGIGILLYLFFWAIIPKAKSYVEKMIMKGEEIPSKFLDQSMIDKYYSEKLSSSKNINNIFFVKLLDFIVNILIYTKNFLVNFFSRSALIILSIVILLFLFVMFLTVYGIITDSITINSIKISKENALNYLLLIFPSTLQLVVFIISSIIFAVSLLAALRVGFKILTKKAETKRIKSLFLAVFMLVLSAVFTGAVVFTIKRNFAVKSSYVLQSENFLLSRGDTLFVVPINLISNNVLPIVLTKDSIYLSNIDIILLKSQTNNTKYFLKAEAKGADEIEAFKNIQYIKYQVYRDGNKIYAFSYFTFPKNIGFREQKVVIEVHLPVDQIIYLPEIFFTQYNFFVEEETEVSLPGFYKMTEEGPVKL</sequence>
<keyword evidence="4 6" id="KW-1133">Transmembrane helix</keyword>
<proteinExistence type="predicted"/>
<dbReference type="InterPro" id="IPR054319">
    <property type="entry name" value="PspC-rel_ToastRack"/>
</dbReference>
<feature type="transmembrane region" description="Helical" evidence="6">
    <location>
        <begin position="317"/>
        <end position="338"/>
    </location>
</feature>
<feature type="transmembrane region" description="Helical" evidence="6">
    <location>
        <begin position="270"/>
        <end position="296"/>
    </location>
</feature>
<feature type="domain" description="PspC-related ToastRack" evidence="8">
    <location>
        <begin position="382"/>
        <end position="497"/>
    </location>
</feature>
<evidence type="ECO:0000313" key="9">
    <source>
        <dbReference type="EMBL" id="GCD77387.1"/>
    </source>
</evidence>
<dbReference type="Proteomes" id="UP000286715">
    <property type="component" value="Unassembled WGS sequence"/>
</dbReference>
<keyword evidence="10" id="KW-1185">Reference proteome</keyword>
<evidence type="ECO:0000256" key="5">
    <source>
        <dbReference type="ARBA" id="ARBA00023136"/>
    </source>
</evidence>
<dbReference type="EMBL" id="BHZE01000006">
    <property type="protein sequence ID" value="GCD77387.1"/>
    <property type="molecule type" value="Genomic_DNA"/>
</dbReference>
<reference evidence="9 10" key="1">
    <citation type="submission" date="2018-11" db="EMBL/GenBank/DDBJ databases">
        <title>Schleiferia aggregans sp. nov., a moderately thermophilic heterotrophic bacterium isolated from microbial mats at a terrestrial hot spring.</title>
        <authorList>
            <person name="Iino T."/>
            <person name="Ohkuma M."/>
            <person name="Haruta S."/>
        </authorList>
    </citation>
    <scope>NUCLEOTIDE SEQUENCE [LARGE SCALE GENOMIC DNA]</scope>
    <source>
        <strain evidence="9 10">LA</strain>
    </source>
</reference>
<dbReference type="PANTHER" id="PTHR33885:SF3">
    <property type="entry name" value="PHAGE SHOCK PROTEIN C"/>
    <property type="match status" value="1"/>
</dbReference>
<evidence type="ECO:0000256" key="6">
    <source>
        <dbReference type="SAM" id="Phobius"/>
    </source>
</evidence>
<dbReference type="RefSeq" id="WP_124397449.1">
    <property type="nucleotide sequence ID" value="NZ_BHZE01000006.1"/>
</dbReference>
<evidence type="ECO:0000256" key="3">
    <source>
        <dbReference type="ARBA" id="ARBA00022692"/>
    </source>
</evidence>
<accession>A0A401XK21</accession>
<evidence type="ECO:0000256" key="2">
    <source>
        <dbReference type="ARBA" id="ARBA00022475"/>
    </source>
</evidence>
<dbReference type="InterPro" id="IPR007168">
    <property type="entry name" value="Phageshock_PspC_N"/>
</dbReference>
<dbReference type="PANTHER" id="PTHR33885">
    <property type="entry name" value="PHAGE SHOCK PROTEIN C"/>
    <property type="match status" value="1"/>
</dbReference>
<feature type="domain" description="Phage shock protein PspC N-terminal" evidence="7">
    <location>
        <begin position="101"/>
        <end position="158"/>
    </location>
</feature>
<feature type="transmembrane region" description="Helical" evidence="6">
    <location>
        <begin position="132"/>
        <end position="155"/>
    </location>
</feature>
<comment type="caution">
    <text evidence="9">The sequence shown here is derived from an EMBL/GenBank/DDBJ whole genome shotgun (WGS) entry which is preliminary data.</text>
</comment>
<evidence type="ECO:0000313" key="10">
    <source>
        <dbReference type="Proteomes" id="UP000286715"/>
    </source>
</evidence>
<keyword evidence="3 6" id="KW-0812">Transmembrane</keyword>
<organism evidence="9 10">
    <name type="scientific">Thermaurantimonas aggregans</name>
    <dbReference type="NCBI Taxonomy" id="2173829"/>
    <lineage>
        <taxon>Bacteria</taxon>
        <taxon>Pseudomonadati</taxon>
        <taxon>Bacteroidota</taxon>
        <taxon>Flavobacteriia</taxon>
        <taxon>Flavobacteriales</taxon>
        <taxon>Schleiferiaceae</taxon>
        <taxon>Thermaurantimonas</taxon>
    </lineage>
</organism>
<dbReference type="OrthoDB" id="5772680at2"/>
<name>A0A401XK21_9FLAO</name>
<dbReference type="Pfam" id="PF04024">
    <property type="entry name" value="PspC"/>
    <property type="match status" value="1"/>
</dbReference>
<feature type="transmembrane region" description="Helical" evidence="6">
    <location>
        <begin position="196"/>
        <end position="215"/>
    </location>
</feature>
<evidence type="ECO:0000256" key="1">
    <source>
        <dbReference type="ARBA" id="ARBA00004162"/>
    </source>
</evidence>
<dbReference type="GO" id="GO:0005886">
    <property type="term" value="C:plasma membrane"/>
    <property type="evidence" value="ECO:0007669"/>
    <property type="project" value="UniProtKB-SubCell"/>
</dbReference>
<evidence type="ECO:0000259" key="8">
    <source>
        <dbReference type="Pfam" id="PF22744"/>
    </source>
</evidence>
<dbReference type="AlphaFoldDB" id="A0A401XK21"/>
<dbReference type="Pfam" id="PF22744">
    <property type="entry name" value="Toast-rack_PspC-Cterm"/>
    <property type="match status" value="1"/>
</dbReference>
<evidence type="ECO:0000259" key="7">
    <source>
        <dbReference type="Pfam" id="PF04024"/>
    </source>
</evidence>
<comment type="subcellular location">
    <subcellularLocation>
        <location evidence="1">Cell membrane</location>
        <topology evidence="1">Single-pass membrane protein</topology>
    </subcellularLocation>
</comment>
<protein>
    <submittedName>
        <fullName evidence="9">Uncharacterized protein</fullName>
    </submittedName>
</protein>